<dbReference type="AlphaFoldDB" id="A0AAN7HBB4"/>
<evidence type="ECO:0000256" key="1">
    <source>
        <dbReference type="SAM" id="MobiDB-lite"/>
    </source>
</evidence>
<dbReference type="EMBL" id="MU857807">
    <property type="protein sequence ID" value="KAK4243526.1"/>
    <property type="molecule type" value="Genomic_DNA"/>
</dbReference>
<organism evidence="2 3">
    <name type="scientific">Corynascus novoguineensis</name>
    <dbReference type="NCBI Taxonomy" id="1126955"/>
    <lineage>
        <taxon>Eukaryota</taxon>
        <taxon>Fungi</taxon>
        <taxon>Dikarya</taxon>
        <taxon>Ascomycota</taxon>
        <taxon>Pezizomycotina</taxon>
        <taxon>Sordariomycetes</taxon>
        <taxon>Sordariomycetidae</taxon>
        <taxon>Sordariales</taxon>
        <taxon>Chaetomiaceae</taxon>
        <taxon>Corynascus</taxon>
    </lineage>
</organism>
<feature type="compositionally biased region" description="Polar residues" evidence="1">
    <location>
        <begin position="792"/>
        <end position="812"/>
    </location>
</feature>
<feature type="region of interest" description="Disordered" evidence="1">
    <location>
        <begin position="255"/>
        <end position="298"/>
    </location>
</feature>
<protein>
    <submittedName>
        <fullName evidence="2">Uncharacterized protein</fullName>
    </submittedName>
</protein>
<dbReference type="Proteomes" id="UP001303647">
    <property type="component" value="Unassembled WGS sequence"/>
</dbReference>
<reference evidence="2" key="2">
    <citation type="submission" date="2023-05" db="EMBL/GenBank/DDBJ databases">
        <authorList>
            <consortium name="Lawrence Berkeley National Laboratory"/>
            <person name="Steindorff A."/>
            <person name="Hensen N."/>
            <person name="Bonometti L."/>
            <person name="Westerberg I."/>
            <person name="Brannstrom I.O."/>
            <person name="Guillou S."/>
            <person name="Cros-Aarteil S."/>
            <person name="Calhoun S."/>
            <person name="Haridas S."/>
            <person name="Kuo A."/>
            <person name="Mondo S."/>
            <person name="Pangilinan J."/>
            <person name="Riley R."/>
            <person name="Labutti K."/>
            <person name="Andreopoulos B."/>
            <person name="Lipzen A."/>
            <person name="Chen C."/>
            <person name="Yanf M."/>
            <person name="Daum C."/>
            <person name="Ng V."/>
            <person name="Clum A."/>
            <person name="Ohm R."/>
            <person name="Martin F."/>
            <person name="Silar P."/>
            <person name="Natvig D."/>
            <person name="Lalanne C."/>
            <person name="Gautier V."/>
            <person name="Ament-Velasquez S.L."/>
            <person name="Kruys A."/>
            <person name="Hutchinson M.I."/>
            <person name="Powell A.J."/>
            <person name="Barry K."/>
            <person name="Miller A.N."/>
            <person name="Grigoriev I.V."/>
            <person name="Debuchy R."/>
            <person name="Gladieux P."/>
            <person name="Thoren M.H."/>
            <person name="Johannesson H."/>
        </authorList>
    </citation>
    <scope>NUCLEOTIDE SEQUENCE</scope>
    <source>
        <strain evidence="2">CBS 359.72</strain>
    </source>
</reference>
<gene>
    <name evidence="2" type="ORF">C7999DRAFT_36150</name>
</gene>
<name>A0AAN7HBB4_9PEZI</name>
<proteinExistence type="predicted"/>
<feature type="region of interest" description="Disordered" evidence="1">
    <location>
        <begin position="402"/>
        <end position="446"/>
    </location>
</feature>
<feature type="region of interest" description="Disordered" evidence="1">
    <location>
        <begin position="781"/>
        <end position="812"/>
    </location>
</feature>
<keyword evidence="3" id="KW-1185">Reference proteome</keyword>
<evidence type="ECO:0000313" key="3">
    <source>
        <dbReference type="Proteomes" id="UP001303647"/>
    </source>
</evidence>
<evidence type="ECO:0000313" key="2">
    <source>
        <dbReference type="EMBL" id="KAK4243526.1"/>
    </source>
</evidence>
<comment type="caution">
    <text evidence="2">The sequence shown here is derived from an EMBL/GenBank/DDBJ whole genome shotgun (WGS) entry which is preliminary data.</text>
</comment>
<feature type="compositionally biased region" description="Polar residues" evidence="1">
    <location>
        <begin position="436"/>
        <end position="446"/>
    </location>
</feature>
<accession>A0AAN7HBB4</accession>
<feature type="compositionally biased region" description="Acidic residues" evidence="1">
    <location>
        <begin position="405"/>
        <end position="435"/>
    </location>
</feature>
<sequence length="939" mass="104031">MSDPFSGVASGITLLELAQTIMKVRKAVKDAPEDWQRYKDKLLGLACLQKVLQATVDRYPHLRELTIEGEGKEQHRFIVFIENKVSRVRNDGYHLINRFDLGSADKETGWPRLRKMFHRGRNVCAFILSKEQVGGMIRDVEYAQHQLHMALTLASIKYHRLMLLVTIKEELVNHGKTLEKLEDNSRLRRAVLEVNPEITQHTAAKLRTMNETPVVASVVNAPSPIAAKPSTNPIKKGAAWVVKALRKPEYWHQNAEAANGSATRQEAERGGEGSYDADEESADDNSNSTGRDGPADDIEPVEQLTADLPTQGSGGVVSNANGVEYTLIQRGGIIFQVPVDSAEYASAVNPYENPGGQPDGQPAAIRVDEAIRSMTAEAWDKAKDKPLEELMDLVSSACATAYPTDAEEGTGDGTEDGTEEDEAEDGTEDDAEDGTNDSPITIDTQLPTDVFIAETVALGPCRHNAAARLRFCVRDTSLRPGGQVLRVDGPCAARFRPRQCKHVTLDIVGRPARISAVSPGSKLELARLRRAGETSEDTLKDDSNLRSIQTILPSFSRCRRQERCGHTKVADAENSRAQCVLPIKLLACPANMGFPSERGPDDDEYAFGLLRDVMSKESSEIPPQIEWATLVQFLAVPHKYAEYVDDRPLQQARCWITPFKPPSSLDGHAFPWLWVLWKLHMIQEFKELSAVVQKHAKAPVASWQDGPENVFGIKLPVKVVELLDQKRVKALSRVEHLMTDEIERNRKRYLEAITQVEEQQIMLHQEMAAVWLQLTDQWPEDQKSEAPRASRSGKNQTQLERMQTVDSPGSHSWTRRMTAAAMSSSFAFGYLKLERDRWLTRNGAAHGDSGFLGTSFAEVYRASMDVIDLGLWKASTVSTADELHGVIATFSTLIPVVGAGIHTASCSERLQGGFKTRLSSLVKEINKEGWGINLADISP</sequence>
<reference evidence="2" key="1">
    <citation type="journal article" date="2023" name="Mol. Phylogenet. Evol.">
        <title>Genome-scale phylogeny and comparative genomics of the fungal order Sordariales.</title>
        <authorList>
            <person name="Hensen N."/>
            <person name="Bonometti L."/>
            <person name="Westerberg I."/>
            <person name="Brannstrom I.O."/>
            <person name="Guillou S."/>
            <person name="Cros-Aarteil S."/>
            <person name="Calhoun S."/>
            <person name="Haridas S."/>
            <person name="Kuo A."/>
            <person name="Mondo S."/>
            <person name="Pangilinan J."/>
            <person name="Riley R."/>
            <person name="LaButti K."/>
            <person name="Andreopoulos B."/>
            <person name="Lipzen A."/>
            <person name="Chen C."/>
            <person name="Yan M."/>
            <person name="Daum C."/>
            <person name="Ng V."/>
            <person name="Clum A."/>
            <person name="Steindorff A."/>
            <person name="Ohm R.A."/>
            <person name="Martin F."/>
            <person name="Silar P."/>
            <person name="Natvig D.O."/>
            <person name="Lalanne C."/>
            <person name="Gautier V."/>
            <person name="Ament-Velasquez S.L."/>
            <person name="Kruys A."/>
            <person name="Hutchinson M.I."/>
            <person name="Powell A.J."/>
            <person name="Barry K."/>
            <person name="Miller A.N."/>
            <person name="Grigoriev I.V."/>
            <person name="Debuchy R."/>
            <person name="Gladieux P."/>
            <person name="Hiltunen Thoren M."/>
            <person name="Johannesson H."/>
        </authorList>
    </citation>
    <scope>NUCLEOTIDE SEQUENCE</scope>
    <source>
        <strain evidence="2">CBS 359.72</strain>
    </source>
</reference>